<comment type="caution">
    <text evidence="3">The sequence shown here is derived from an EMBL/GenBank/DDBJ whole genome shotgun (WGS) entry which is preliminary data.</text>
</comment>
<evidence type="ECO:0000259" key="2">
    <source>
        <dbReference type="Pfam" id="PF01575"/>
    </source>
</evidence>
<feature type="domain" description="MaoC-like" evidence="2">
    <location>
        <begin position="15"/>
        <end position="94"/>
    </location>
</feature>
<organism evidence="3 4">
    <name type="scientific">Gordonia aquimaris</name>
    <dbReference type="NCBI Taxonomy" id="2984863"/>
    <lineage>
        <taxon>Bacteria</taxon>
        <taxon>Bacillati</taxon>
        <taxon>Actinomycetota</taxon>
        <taxon>Actinomycetes</taxon>
        <taxon>Mycobacteriales</taxon>
        <taxon>Gordoniaceae</taxon>
        <taxon>Gordonia</taxon>
    </lineage>
</organism>
<name>A0A9X3D9Z3_9ACTN</name>
<dbReference type="CDD" id="cd03441">
    <property type="entry name" value="R_hydratase_like"/>
    <property type="match status" value="1"/>
</dbReference>
<sequence length="139" mass="15019">MASHTDLDAPLWDAEEHLTLDRVRRYAAASGDDNAIHIEPAAARAAGLDAPVAHGLLLVSIVLKYAQRWARDHRAMITGCETRFVRPVCVGDEPTVLHVTGRLVSTGHIAAAVWVLDPDGSTHRAVIRPIRISYASAAD</sequence>
<dbReference type="InterPro" id="IPR029069">
    <property type="entry name" value="HotDog_dom_sf"/>
</dbReference>
<evidence type="ECO:0000256" key="1">
    <source>
        <dbReference type="ARBA" id="ARBA00005254"/>
    </source>
</evidence>
<dbReference type="Gene3D" id="3.10.129.10">
    <property type="entry name" value="Hotdog Thioesterase"/>
    <property type="match status" value="1"/>
</dbReference>
<dbReference type="EMBL" id="JAPKFM010000027">
    <property type="protein sequence ID" value="MCX2966421.1"/>
    <property type="molecule type" value="Genomic_DNA"/>
</dbReference>
<dbReference type="SUPFAM" id="SSF54637">
    <property type="entry name" value="Thioesterase/thiol ester dehydrase-isomerase"/>
    <property type="match status" value="1"/>
</dbReference>
<evidence type="ECO:0000313" key="4">
    <source>
        <dbReference type="Proteomes" id="UP001143347"/>
    </source>
</evidence>
<dbReference type="RefSeq" id="WP_266063318.1">
    <property type="nucleotide sequence ID" value="NZ_JAPKFM010000027.1"/>
</dbReference>
<accession>A0A9X3D9Z3</accession>
<evidence type="ECO:0000313" key="3">
    <source>
        <dbReference type="EMBL" id="MCX2966421.1"/>
    </source>
</evidence>
<gene>
    <name evidence="3" type="ORF">OSB52_20265</name>
</gene>
<dbReference type="InterPro" id="IPR002539">
    <property type="entry name" value="MaoC-like_dom"/>
</dbReference>
<keyword evidence="4" id="KW-1185">Reference proteome</keyword>
<reference evidence="3" key="1">
    <citation type="submission" date="2022-10" db="EMBL/GenBank/DDBJ databases">
        <title>WGS of marine actinomycetes from Thailand.</title>
        <authorList>
            <person name="Thawai C."/>
        </authorList>
    </citation>
    <scope>NUCLEOTIDE SEQUENCE</scope>
    <source>
        <strain evidence="3">SW21</strain>
    </source>
</reference>
<dbReference type="Proteomes" id="UP001143347">
    <property type="component" value="Unassembled WGS sequence"/>
</dbReference>
<proteinExistence type="inferred from homology"/>
<protein>
    <submittedName>
        <fullName evidence="3">MaoC family dehydratase</fullName>
    </submittedName>
</protein>
<dbReference type="Pfam" id="PF01575">
    <property type="entry name" value="MaoC_dehydratas"/>
    <property type="match status" value="1"/>
</dbReference>
<dbReference type="PANTHER" id="PTHR43841:SF3">
    <property type="entry name" value="(3R)-HYDROXYACYL-ACP DEHYDRATASE SUBUNIT HADB"/>
    <property type="match status" value="1"/>
</dbReference>
<dbReference type="AlphaFoldDB" id="A0A9X3D9Z3"/>
<comment type="similarity">
    <text evidence="1">Belongs to the enoyl-CoA hydratase/isomerase family.</text>
</comment>
<dbReference type="PANTHER" id="PTHR43841">
    <property type="entry name" value="3-HYDROXYACYL-THIOESTER DEHYDRATASE HTDX-RELATED"/>
    <property type="match status" value="1"/>
</dbReference>